<evidence type="ECO:0000256" key="3">
    <source>
        <dbReference type="ARBA" id="ARBA00022729"/>
    </source>
</evidence>
<keyword evidence="4 7" id="KW-0472">Membrane</keyword>
<dbReference type="PANTHER" id="PTHR34933">
    <property type="entry name" value="FLAGELLAR L-RING PROTEIN"/>
    <property type="match status" value="1"/>
</dbReference>
<dbReference type="EMBL" id="FNIN01000001">
    <property type="protein sequence ID" value="SDN33827.1"/>
    <property type="molecule type" value="Genomic_DNA"/>
</dbReference>
<keyword evidence="5 7" id="KW-0975">Bacterial flagellum</keyword>
<dbReference type="InterPro" id="IPR000527">
    <property type="entry name" value="Flag_Lring"/>
</dbReference>
<keyword evidence="8" id="KW-0282">Flagellum</keyword>
<dbReference type="GO" id="GO:0071973">
    <property type="term" value="P:bacterial-type flagellum-dependent cell motility"/>
    <property type="evidence" value="ECO:0007669"/>
    <property type="project" value="InterPro"/>
</dbReference>
<dbReference type="HAMAP" id="MF_00415">
    <property type="entry name" value="FlgH"/>
    <property type="match status" value="1"/>
</dbReference>
<keyword evidence="8" id="KW-0966">Cell projection</keyword>
<evidence type="ECO:0000256" key="7">
    <source>
        <dbReference type="HAMAP-Rule" id="MF_00415"/>
    </source>
</evidence>
<dbReference type="GO" id="GO:0003774">
    <property type="term" value="F:cytoskeletal motor activity"/>
    <property type="evidence" value="ECO:0007669"/>
    <property type="project" value="InterPro"/>
</dbReference>
<evidence type="ECO:0000256" key="2">
    <source>
        <dbReference type="ARBA" id="ARBA00006929"/>
    </source>
</evidence>
<keyword evidence="9" id="KW-1185">Reference proteome</keyword>
<evidence type="ECO:0000313" key="9">
    <source>
        <dbReference type="Proteomes" id="UP000199602"/>
    </source>
</evidence>
<reference evidence="8 9" key="1">
    <citation type="submission" date="2016-10" db="EMBL/GenBank/DDBJ databases">
        <authorList>
            <person name="de Groot N.N."/>
        </authorList>
    </citation>
    <scope>NUCLEOTIDE SEQUENCE [LARGE SCALE GENOMIC DNA]</scope>
    <source>
        <strain evidence="8 9">DSM 15269</strain>
    </source>
</reference>
<comment type="similarity">
    <text evidence="2 7">Belongs to the FlgH family.</text>
</comment>
<dbReference type="GO" id="GO:0009279">
    <property type="term" value="C:cell outer membrane"/>
    <property type="evidence" value="ECO:0007669"/>
    <property type="project" value="UniProtKB-SubCell"/>
</dbReference>
<accession>A0A1H0AK45</accession>
<dbReference type="NCBIfam" id="NF009336">
    <property type="entry name" value="PRK12696.1"/>
    <property type="match status" value="1"/>
</dbReference>
<evidence type="ECO:0000256" key="1">
    <source>
        <dbReference type="ARBA" id="ARBA00002591"/>
    </source>
</evidence>
<comment type="subcellular location">
    <subcellularLocation>
        <location evidence="7">Cell outer membrane</location>
    </subcellularLocation>
    <subcellularLocation>
        <location evidence="7">Bacterial flagellum basal body</location>
    </subcellularLocation>
</comment>
<sequence>MRITEIVILLGVIICFSCAPRQKQSTPVPALTPLPDIQSEPTYENPGSLFREESAHFLFADNRAKHIGDIVVVNIVESVSAKNKATTKSQKSSSINLGVSNFLGQQHMRLVPLGSAVGIGPTMGPRVAVGSTPLISASSTSKFNGDGETSREAEVTAKVAARVVKVLPNGVLQIEGARRIQVNGETQIIVVRGLARSRDIGPDNSISSNYLANAQIEIYGQGILADKQKPGWLTRLLDNIWPF</sequence>
<comment type="function">
    <text evidence="1 7">Assembles around the rod to form the L-ring and probably protects the motor/basal body from shearing forces during rotation.</text>
</comment>
<dbReference type="Proteomes" id="UP000199602">
    <property type="component" value="Unassembled WGS sequence"/>
</dbReference>
<dbReference type="Pfam" id="PF02107">
    <property type="entry name" value="FlgH"/>
    <property type="match status" value="1"/>
</dbReference>
<keyword evidence="8" id="KW-0969">Cilium</keyword>
<dbReference type="STRING" id="206665.SAMN04488516_101447"/>
<proteinExistence type="inferred from homology"/>
<dbReference type="PANTHER" id="PTHR34933:SF1">
    <property type="entry name" value="FLAGELLAR L-RING PROTEIN"/>
    <property type="match status" value="1"/>
</dbReference>
<dbReference type="GO" id="GO:0009427">
    <property type="term" value="C:bacterial-type flagellum basal body, distal rod, L ring"/>
    <property type="evidence" value="ECO:0007669"/>
    <property type="project" value="InterPro"/>
</dbReference>
<keyword evidence="6 7" id="KW-0998">Cell outer membrane</keyword>
<dbReference type="OrthoDB" id="9789227at2"/>
<evidence type="ECO:0000256" key="6">
    <source>
        <dbReference type="ARBA" id="ARBA00023237"/>
    </source>
</evidence>
<comment type="subunit">
    <text evidence="7">The basal body constitutes a major portion of the flagellar organelle and consists of four rings (L,P,S, and M) mounted on a central rod.</text>
</comment>
<protein>
    <recommendedName>
        <fullName evidence="7">Flagellar L-ring protein</fullName>
    </recommendedName>
    <alternativeName>
        <fullName evidence="7">Basal body L-ring protein</fullName>
    </alternativeName>
</protein>
<gene>
    <name evidence="7" type="primary">flgH</name>
    <name evidence="8" type="ORF">SAMN04488516_101447</name>
</gene>
<evidence type="ECO:0000256" key="5">
    <source>
        <dbReference type="ARBA" id="ARBA00023143"/>
    </source>
</evidence>
<name>A0A1H0AK45_9BACT</name>
<organism evidence="8 9">
    <name type="scientific">Desulfonauticus submarinus</name>
    <dbReference type="NCBI Taxonomy" id="206665"/>
    <lineage>
        <taxon>Bacteria</taxon>
        <taxon>Pseudomonadati</taxon>
        <taxon>Thermodesulfobacteriota</taxon>
        <taxon>Desulfovibrionia</taxon>
        <taxon>Desulfovibrionales</taxon>
        <taxon>Desulfonauticaceae</taxon>
        <taxon>Desulfonauticus</taxon>
    </lineage>
</organism>
<dbReference type="AlphaFoldDB" id="A0A1H0AK45"/>
<evidence type="ECO:0000256" key="4">
    <source>
        <dbReference type="ARBA" id="ARBA00023136"/>
    </source>
</evidence>
<evidence type="ECO:0000313" key="8">
    <source>
        <dbReference type="EMBL" id="SDN33827.1"/>
    </source>
</evidence>
<dbReference type="RefSeq" id="WP_092062717.1">
    <property type="nucleotide sequence ID" value="NZ_FNIN01000001.1"/>
</dbReference>
<keyword evidence="3" id="KW-0732">Signal</keyword>